<dbReference type="GO" id="GO:0006351">
    <property type="term" value="P:DNA-templated transcription"/>
    <property type="evidence" value="ECO:0007669"/>
    <property type="project" value="InterPro"/>
</dbReference>
<gene>
    <name evidence="5" type="ORF">g.52881</name>
</gene>
<accession>A0A1B6HZA2</accession>
<dbReference type="InterPro" id="IPR007322">
    <property type="entry name" value="RNA_pol_bunyavir"/>
</dbReference>
<evidence type="ECO:0000259" key="4">
    <source>
        <dbReference type="PROSITE" id="PS50525"/>
    </source>
</evidence>
<evidence type="ECO:0000256" key="2">
    <source>
        <dbReference type="ARBA" id="ARBA00034123"/>
    </source>
</evidence>
<dbReference type="GO" id="GO:0039694">
    <property type="term" value="P:viral RNA genome replication"/>
    <property type="evidence" value="ECO:0007669"/>
    <property type="project" value="InterPro"/>
</dbReference>
<name>A0A1B6HZA2_9HEMI</name>
<comment type="similarity">
    <text evidence="2">Belongs to the Bunyavirales RNA polymerase family.</text>
</comment>
<dbReference type="EMBL" id="GECU01027726">
    <property type="protein sequence ID" value="JAS79980.1"/>
    <property type="molecule type" value="Transcribed_RNA"/>
</dbReference>
<dbReference type="Pfam" id="PF15518">
    <property type="entry name" value="L_protein_N"/>
    <property type="match status" value="1"/>
</dbReference>
<dbReference type="GO" id="GO:0003968">
    <property type="term" value="F:RNA-directed RNA polymerase activity"/>
    <property type="evidence" value="ECO:0007669"/>
    <property type="project" value="InterPro"/>
</dbReference>
<sequence>MSRPSTEDLGFPNWAEEVEEEEKARQERLTQEASYLEEKDEDNPLNVVEEIIRGYDLDTWGQPGLHLNEEPVVLHRTMKTDKLPDCVSVIIVENQLSWRLDLTEELEGTSVTSSTATVKVDKYQEYKVRHEFVAAAFGTEGTDRQLRKEFRAMHDQDDNLTPDYIFPDIQGRKHVVEITTSLSNDLRSLRNAYSSKVFKYREALMNRSTDLVVTYTVIVVTPDLVMSSIPLTEKTVNDLCFRMTVGACIENQAESKGFNIRSGEDMTEKEIMAELIKQEIESVRFDFPQQTDGKCYIIEDMYHRSLGDCNNRKVVDDFFKCRELFIKSQNNKPSQDEQASKYIKIMSNMEGKRGDLKQVCLLPYMILKPEMSNKVSYCNSSTGTAPQYLRTLWENALFKAQENDGWEQRPTSDLLREALSTSQSQIEAMAKERLSTRSKWNRVDMKKVITPSIKICLQRDGVYGKQARNEVWSKIRREQQKMPFHWNTRTDDIDDWISSIEGLTQLGSIPISQQKPLELLESAHELSQNRHFDFNLVREWMKTRHFHAYDLMSDIMAELCLSLKQNTRSEEMILKRLRHHDVLLLIKTTNSDSHLFFSLYYPNRTNTIEKTQGLPFRNTYSMGFGRVTEFVSVKRDKMANFLNASSRFLTLVSFWCDFYGIQDMKVGSFRKNQEAVKMLNLSMLISLENKAETEESITQTRYMYQEIFKSNLSKSKPDPMKICEKLSDHPRSRLNLWCIKKIIPGFLEMVRIPPTRCKQMPVRDEDSTGVDMVPGDTWRNLKNFFTGGRLNSATSAVNIMYLGYLKDKNEEAEGNSEWGLVEKIVEEEIKLKAANLEQQLGNADSGNLPKGKGFSYDSIIFGCKIMEGRMKNKLGDSWRSILSREILDNLSRHLSHELATLKASSLINHRDTNRQATKDDTLKAARCKVIEAIASRLDKFGLNPFLNIRAILEFVESTSKGVICDLFKKQQHGGLREIYVLTIESRILQLFVETISRTICCHFEEETLTHPQNKLKKLDEHKIRSTQIARARSCVFSDFCSSSDKTRWNQNFIMPAMVVPLLRMTEELFHPCIIRIMNLWANKMIKLPPNVVKLMIEGKMLSSDAYETLYSKFINTADNMVRSETQLLDQHHSAFLRLTTGMMQGILHYTSSLLHVSFLCASKGLVTTALSNSHSKNGFRFTMTSVCSSDDSATILSAFCERGVEEFKRSDYLVFLECDVYLQTLTFFCRLFCMVESVKSTISMHDYVEFNSEFIFKNTLAMPVIKYVAACLTISESESFCRRMFEMYNLISSLSSSGFPFLNTYFCQIAQGLLHYKTMGSSTSSLFDVFASKIMQFPDLTHGFFLLDKDVLTGVAGLSFSRWLAIRGNVRLAAIGSLCVDSEKDVAPDGTIVDSLVVKHGEHSRWYKLLDRISEGTLKISKPTLKPDKSGQNTEVDKWLLEERISEVNNRPELLYNHPSDNKELRVKLLSKALTPGVSRSLAKGNPLTQSFSSTSYTLYSHCFTRVNTHQMGGKTQKSRSKLSLLLSLEERLHQSELLLAKGEEVDPESLFPLSNVYCEIATVCDMFSNYQWVTAPEMRQKRSVVRMNPITDKLPLTLLQVVGFLWFGHRVRVSRTVVMRCYEAYKLKFPWLNETLQETMEKSPFDRHTDLHAFISSQR</sequence>
<dbReference type="GO" id="GO:0016787">
    <property type="term" value="F:hydrolase activity"/>
    <property type="evidence" value="ECO:0007669"/>
    <property type="project" value="UniProtKB-KW"/>
</dbReference>
<dbReference type="InterPro" id="IPR007099">
    <property type="entry name" value="RNA-dir_pol_NSvirus"/>
</dbReference>
<protein>
    <recommendedName>
        <fullName evidence="4">RdRp catalytic domain-containing protein</fullName>
    </recommendedName>
</protein>
<evidence type="ECO:0000256" key="1">
    <source>
        <dbReference type="ARBA" id="ARBA00022801"/>
    </source>
</evidence>
<proteinExistence type="inferred from homology"/>
<dbReference type="InterPro" id="IPR029124">
    <property type="entry name" value="L_protein_N"/>
</dbReference>
<dbReference type="PROSITE" id="PS50525">
    <property type="entry name" value="RDRP_SSRNA_NEG_SEG"/>
    <property type="match status" value="1"/>
</dbReference>
<feature type="non-terminal residue" evidence="5">
    <location>
        <position position="1660"/>
    </location>
</feature>
<organism evidence="5">
    <name type="scientific">Homalodisca liturata</name>
    <dbReference type="NCBI Taxonomy" id="320908"/>
    <lineage>
        <taxon>Eukaryota</taxon>
        <taxon>Metazoa</taxon>
        <taxon>Ecdysozoa</taxon>
        <taxon>Arthropoda</taxon>
        <taxon>Hexapoda</taxon>
        <taxon>Insecta</taxon>
        <taxon>Pterygota</taxon>
        <taxon>Neoptera</taxon>
        <taxon>Paraneoptera</taxon>
        <taxon>Hemiptera</taxon>
        <taxon>Auchenorrhyncha</taxon>
        <taxon>Membracoidea</taxon>
        <taxon>Cicadellidae</taxon>
        <taxon>Cicadellinae</taxon>
        <taxon>Proconiini</taxon>
        <taxon>Homalodisca</taxon>
    </lineage>
</organism>
<reference evidence="5" key="1">
    <citation type="submission" date="2015-11" db="EMBL/GenBank/DDBJ databases">
        <title>De novo transcriptome assembly of four potential Pierce s Disease insect vectors from Arizona vineyards.</title>
        <authorList>
            <person name="Tassone E.E."/>
        </authorList>
    </citation>
    <scope>NUCLEOTIDE SEQUENCE</scope>
</reference>
<feature type="domain" description="RdRp catalytic" evidence="4">
    <location>
        <begin position="1028"/>
        <end position="1230"/>
    </location>
</feature>
<evidence type="ECO:0000313" key="5">
    <source>
        <dbReference type="EMBL" id="JAS79980.1"/>
    </source>
</evidence>
<dbReference type="Pfam" id="PF04196">
    <property type="entry name" value="Bunya_RdRp"/>
    <property type="match status" value="1"/>
</dbReference>
<feature type="region of interest" description="Disordered" evidence="3">
    <location>
        <begin position="1"/>
        <end position="41"/>
    </location>
</feature>
<evidence type="ECO:0000256" key="3">
    <source>
        <dbReference type="SAM" id="MobiDB-lite"/>
    </source>
</evidence>
<keyword evidence="1" id="KW-0378">Hydrolase</keyword>